<evidence type="ECO:0000313" key="1">
    <source>
        <dbReference type="EMBL" id="QJA56790.1"/>
    </source>
</evidence>
<dbReference type="EMBL" id="MT141239">
    <property type="protein sequence ID" value="QJA56790.1"/>
    <property type="molecule type" value="Genomic_DNA"/>
</dbReference>
<reference evidence="2" key="1">
    <citation type="submission" date="2020-03" db="EMBL/GenBank/DDBJ databases">
        <title>The deep terrestrial virosphere.</title>
        <authorList>
            <person name="Holmfeldt K."/>
            <person name="Nilsson E."/>
            <person name="Simone D."/>
            <person name="Lopez-Fernandez M."/>
            <person name="Wu X."/>
            <person name="de Brujin I."/>
            <person name="Lundin D."/>
            <person name="Andersson A."/>
            <person name="Bertilsson S."/>
            <person name="Dopson M."/>
        </authorList>
    </citation>
    <scope>NUCLEOTIDE SEQUENCE</scope>
    <source>
        <strain evidence="2">MM415A02581</strain>
        <strain evidence="1">MM415B01788</strain>
    </source>
</reference>
<evidence type="ECO:0000313" key="2">
    <source>
        <dbReference type="EMBL" id="QJA72852.1"/>
    </source>
</evidence>
<name>A0A6M3JUN8_9ZZZZ</name>
<protein>
    <submittedName>
        <fullName evidence="2">Uncharacterized protein</fullName>
    </submittedName>
</protein>
<organism evidence="2">
    <name type="scientific">viral metagenome</name>
    <dbReference type="NCBI Taxonomy" id="1070528"/>
    <lineage>
        <taxon>unclassified sequences</taxon>
        <taxon>metagenomes</taxon>
        <taxon>organismal metagenomes</taxon>
    </lineage>
</organism>
<proteinExistence type="predicted"/>
<sequence>MSNTYYAGKTVTLRLENRYQGALKNADSATISIWDATNTLVVTEQAMTRISIGKYEYQYTIGATPILGTYKVVAYVTVGSYKYADAGTFEVDWA</sequence>
<dbReference type="EMBL" id="MT141983">
    <property type="protein sequence ID" value="QJA72852.1"/>
    <property type="molecule type" value="Genomic_DNA"/>
</dbReference>
<dbReference type="Gene3D" id="2.60.40.1930">
    <property type="match status" value="1"/>
</dbReference>
<gene>
    <name evidence="2" type="ORF">MM415A02581_0002</name>
    <name evidence="1" type="ORF">MM415B01788_0003</name>
</gene>
<accession>A0A6M3JUN8</accession>
<dbReference type="AlphaFoldDB" id="A0A6M3JUN8"/>